<keyword evidence="2" id="KW-1133">Transmembrane helix</keyword>
<protein>
    <recommendedName>
        <fullName evidence="3">TmcB/TmcC TPR repeats domain-containing protein</fullName>
    </recommendedName>
</protein>
<feature type="region of interest" description="Disordered" evidence="1">
    <location>
        <begin position="1118"/>
        <end position="1149"/>
    </location>
</feature>
<dbReference type="Gene3D" id="1.25.40.10">
    <property type="entry name" value="Tetratricopeptide repeat domain"/>
    <property type="match status" value="1"/>
</dbReference>
<feature type="transmembrane region" description="Helical" evidence="2">
    <location>
        <begin position="1216"/>
        <end position="1239"/>
    </location>
</feature>
<keyword evidence="5" id="KW-1185">Reference proteome</keyword>
<feature type="transmembrane region" description="Helical" evidence="2">
    <location>
        <begin position="225"/>
        <end position="242"/>
    </location>
</feature>
<feature type="compositionally biased region" description="Basic and acidic residues" evidence="1">
    <location>
        <begin position="680"/>
        <end position="696"/>
    </location>
</feature>
<gene>
    <name evidence="4" type="ORF">DDB_G0276733</name>
</gene>
<dbReference type="GO" id="GO:0006396">
    <property type="term" value="P:RNA processing"/>
    <property type="evidence" value="ECO:0007669"/>
    <property type="project" value="InterPro"/>
</dbReference>
<dbReference type="PANTHER" id="PTHR31600">
    <property type="entry name" value="TINY MACROCYSTS PROTEIN B-RELATED"/>
    <property type="match status" value="1"/>
</dbReference>
<dbReference type="InterPro" id="IPR011990">
    <property type="entry name" value="TPR-like_helical_dom_sf"/>
</dbReference>
<evidence type="ECO:0000256" key="2">
    <source>
        <dbReference type="SAM" id="Phobius"/>
    </source>
</evidence>
<feature type="transmembrane region" description="Helical" evidence="2">
    <location>
        <begin position="140"/>
        <end position="161"/>
    </location>
</feature>
<comment type="caution">
    <text evidence="4">The sequence shown here is derived from an EMBL/GenBank/DDBJ whole genome shotgun (WGS) entry which is preliminary data.</text>
</comment>
<feature type="transmembrane region" description="Helical" evidence="2">
    <location>
        <begin position="727"/>
        <end position="749"/>
    </location>
</feature>
<feature type="transmembrane region" description="Helical" evidence="2">
    <location>
        <begin position="308"/>
        <end position="329"/>
    </location>
</feature>
<feature type="region of interest" description="Disordered" evidence="1">
    <location>
        <begin position="1043"/>
        <end position="1090"/>
    </location>
</feature>
<dbReference type="InterPro" id="IPR052994">
    <property type="entry name" value="Tiny_macrocysts_regulators"/>
</dbReference>
<dbReference type="dictyBase" id="DDB_G0276733"/>
<feature type="region of interest" description="Disordered" evidence="1">
    <location>
        <begin position="653"/>
        <end position="715"/>
    </location>
</feature>
<dbReference type="PhylomeDB" id="Q550Y1"/>
<evidence type="ECO:0000313" key="4">
    <source>
        <dbReference type="EMBL" id="EAL69070.1"/>
    </source>
</evidence>
<name>Q550Y1_DICDI</name>
<feature type="transmembrane region" description="Helical" evidence="2">
    <location>
        <begin position="1407"/>
        <end position="1430"/>
    </location>
</feature>
<dbReference type="InParanoid" id="Q550Y1"/>
<dbReference type="AlphaFoldDB" id="Q550Y1"/>
<dbReference type="VEuPathDB" id="AmoebaDB:DDB_G0276733"/>
<reference evidence="4 5" key="1">
    <citation type="journal article" date="2005" name="Nature">
        <title>The genome of the social amoeba Dictyostelium discoideum.</title>
        <authorList>
            <consortium name="The Dictyostelium discoideum Sequencing Consortium"/>
            <person name="Eichinger L."/>
            <person name="Pachebat J.A."/>
            <person name="Glockner G."/>
            <person name="Rajandream M.A."/>
            <person name="Sucgang R."/>
            <person name="Berriman M."/>
            <person name="Song J."/>
            <person name="Olsen R."/>
            <person name="Szafranski K."/>
            <person name="Xu Q."/>
            <person name="Tunggal B."/>
            <person name="Kummerfeld S."/>
            <person name="Madera M."/>
            <person name="Konfortov B.A."/>
            <person name="Rivero F."/>
            <person name="Bankier A.T."/>
            <person name="Lehmann R."/>
            <person name="Hamlin N."/>
            <person name="Davies R."/>
            <person name="Gaudet P."/>
            <person name="Fey P."/>
            <person name="Pilcher K."/>
            <person name="Chen G."/>
            <person name="Saunders D."/>
            <person name="Sodergren E."/>
            <person name="Davis P."/>
            <person name="Kerhornou A."/>
            <person name="Nie X."/>
            <person name="Hall N."/>
            <person name="Anjard C."/>
            <person name="Hemphill L."/>
            <person name="Bason N."/>
            <person name="Farbrother P."/>
            <person name="Desany B."/>
            <person name="Just E."/>
            <person name="Morio T."/>
            <person name="Rost R."/>
            <person name="Churcher C."/>
            <person name="Cooper J."/>
            <person name="Haydock S."/>
            <person name="van Driessche N."/>
            <person name="Cronin A."/>
            <person name="Goodhead I."/>
            <person name="Muzny D."/>
            <person name="Mourier T."/>
            <person name="Pain A."/>
            <person name="Lu M."/>
            <person name="Harper D."/>
            <person name="Lindsay R."/>
            <person name="Hauser H."/>
            <person name="James K."/>
            <person name="Quiles M."/>
            <person name="Madan Babu M."/>
            <person name="Saito T."/>
            <person name="Buchrieser C."/>
            <person name="Wardroper A."/>
            <person name="Felder M."/>
            <person name="Thangavelu M."/>
            <person name="Johnson D."/>
            <person name="Knights A."/>
            <person name="Loulseged H."/>
            <person name="Mungall K."/>
            <person name="Oliver K."/>
            <person name="Price C."/>
            <person name="Quail M.A."/>
            <person name="Urushihara H."/>
            <person name="Hernandez J."/>
            <person name="Rabbinowitsch E."/>
            <person name="Steffen D."/>
            <person name="Sanders M."/>
            <person name="Ma J."/>
            <person name="Kohara Y."/>
            <person name="Sharp S."/>
            <person name="Simmonds M."/>
            <person name="Spiegler S."/>
            <person name="Tivey A."/>
            <person name="Sugano S."/>
            <person name="White B."/>
            <person name="Walker D."/>
            <person name="Woodward J."/>
            <person name="Winckler T."/>
            <person name="Tanaka Y."/>
            <person name="Shaulsky G."/>
            <person name="Schleicher M."/>
            <person name="Weinstock G."/>
            <person name="Rosenthal A."/>
            <person name="Cox E.C."/>
            <person name="Chisholm R.L."/>
            <person name="Gibbs R."/>
            <person name="Loomis W.F."/>
            <person name="Platzer M."/>
            <person name="Kay R.R."/>
            <person name="Williams J."/>
            <person name="Dear P.H."/>
            <person name="Noegel A.A."/>
            <person name="Barrell B."/>
            <person name="Kuspa A."/>
        </authorList>
    </citation>
    <scope>NUCLEOTIDE SEQUENCE [LARGE SCALE GENOMIC DNA]</scope>
    <source>
        <strain evidence="4 5">AX4</strain>
    </source>
</reference>
<dbReference type="eggNOG" id="ENOG502S3MF">
    <property type="taxonomic scope" value="Eukaryota"/>
</dbReference>
<dbReference type="EMBL" id="AAFI02000019">
    <property type="protein sequence ID" value="EAL69070.1"/>
    <property type="molecule type" value="Genomic_DNA"/>
</dbReference>
<dbReference type="Pfam" id="PF25474">
    <property type="entry name" value="TPR_TmcB"/>
    <property type="match status" value="1"/>
</dbReference>
<dbReference type="SMART" id="SM00386">
    <property type="entry name" value="HAT"/>
    <property type="match status" value="2"/>
</dbReference>
<organism evidence="4 5">
    <name type="scientific">Dictyostelium discoideum</name>
    <name type="common">Social amoeba</name>
    <dbReference type="NCBI Taxonomy" id="44689"/>
    <lineage>
        <taxon>Eukaryota</taxon>
        <taxon>Amoebozoa</taxon>
        <taxon>Evosea</taxon>
        <taxon>Eumycetozoa</taxon>
        <taxon>Dictyostelia</taxon>
        <taxon>Dictyosteliales</taxon>
        <taxon>Dictyosteliaceae</taxon>
        <taxon>Dictyostelium</taxon>
    </lineage>
</organism>
<feature type="transmembrane region" description="Helical" evidence="2">
    <location>
        <begin position="284"/>
        <end position="302"/>
    </location>
</feature>
<feature type="compositionally biased region" description="Polar residues" evidence="1">
    <location>
        <begin position="1078"/>
        <end position="1088"/>
    </location>
</feature>
<feature type="compositionally biased region" description="Low complexity" evidence="1">
    <location>
        <begin position="1118"/>
        <end position="1136"/>
    </location>
</feature>
<dbReference type="Proteomes" id="UP000002195">
    <property type="component" value="Unassembled WGS sequence"/>
</dbReference>
<dbReference type="STRING" id="44689.Q550Y1"/>
<dbReference type="GeneID" id="8620663"/>
<feature type="domain" description="TmcB/TmcC TPR repeats" evidence="3">
    <location>
        <begin position="506"/>
        <end position="628"/>
    </location>
</feature>
<evidence type="ECO:0000259" key="3">
    <source>
        <dbReference type="Pfam" id="PF25474"/>
    </source>
</evidence>
<proteinExistence type="predicted"/>
<evidence type="ECO:0000256" key="1">
    <source>
        <dbReference type="SAM" id="MobiDB-lite"/>
    </source>
</evidence>
<dbReference type="HOGENOM" id="CLU_253378_0_0_1"/>
<dbReference type="InterPro" id="IPR003107">
    <property type="entry name" value="HAT"/>
</dbReference>
<dbReference type="PANTHER" id="PTHR31600:SF2">
    <property type="entry name" value="GAMETE ENRICHED GENE 10 PROTEIN-RELATED"/>
    <property type="match status" value="1"/>
</dbReference>
<dbReference type="InterPro" id="IPR057352">
    <property type="entry name" value="TPR_TmcB/C"/>
</dbReference>
<accession>Q550Y1</accession>
<feature type="transmembrane region" description="Helical" evidence="2">
    <location>
        <begin position="189"/>
        <end position="213"/>
    </location>
</feature>
<feature type="transmembrane region" description="Helical" evidence="2">
    <location>
        <begin position="248"/>
        <end position="272"/>
    </location>
</feature>
<feature type="transmembrane region" description="Helical" evidence="2">
    <location>
        <begin position="980"/>
        <end position="1002"/>
    </location>
</feature>
<dbReference type="FunCoup" id="Q550Y1">
    <property type="interactions" value="3"/>
</dbReference>
<keyword evidence="2" id="KW-0812">Transmembrane</keyword>
<evidence type="ECO:0000313" key="5">
    <source>
        <dbReference type="Proteomes" id="UP000002195"/>
    </source>
</evidence>
<feature type="transmembrane region" description="Helical" evidence="2">
    <location>
        <begin position="101"/>
        <end position="119"/>
    </location>
</feature>
<feature type="compositionally biased region" description="Acidic residues" evidence="1">
    <location>
        <begin position="1054"/>
        <end position="1063"/>
    </location>
</feature>
<keyword evidence="2" id="KW-0472">Membrane</keyword>
<dbReference type="KEGG" id="ddi:DDB_G0276733"/>
<dbReference type="PaxDb" id="44689-DDB0202917"/>
<sequence length="1469" mass="167400">MGSYKSSSKSSSSESSSKSLILGFTKSMEKGSFGVLYAMIKGNTFPKILTILSILIEFCQLSSFGFKHQYLWGGSAGYYLKKIMSPINHPSSLVGYTGFTIFYWIVIGLLLLGFLNIWYVGYQFYRGKIANIWVIRTLRWFVSLAIAVLFIPITSLLLIGLDCDYSSSTLRSYSNEQIDCYKGQNLPVALASIILMITFSLVGFISSATYYEFDTNIKSRFTKPHARFDVLVLFGKLLLSILNSLVDSYAWVTSIAYFIIIIVLAGGSIILLPYNNQRLNQLKSGFYMTVFWISFMTLVTVGVNDETSGVTCYFTVVGVFAAFPVGYFLNRFYYKWLCRKTKGIKIPTSESADFVNEKKKDEIETQQQQSPTNKVRWGKQLPSIGSKRQIVFPFFKNKFVFSFFVEIMARKLLRDGGSSGSSDKEDSISNYSAESIERANNLYQCGLQYFPNSDLLWMAYCNFLFTVRKDRHIGYAALEKLRRMNPSFDVRFFIYQRDKEREQLMDSDLRGPDSNYGKIQDFVSYMEFKKLYNNAKRYHVKCLTYIKRFWAHLLHETVDLHRLSDLSGRIANYENIANQSYERLLALNPNSVRVLRDYSQFLEEVVKDKDSSLKLQKKAESVEEIMSKSQTTDFETNDIKNLEDSETEVDIEMKKIGGSGGGVRNSSIRDSNGIRCSGSVHHEKTKSESSKSKSSDSDDDNSSSSSSSKGRRNKYRQYQQSNAINKLSWLMIVTTACCIVYLIVILFVFRDMETRHISSYSSILSILGAAKESADLGINFNEMQSIALSTELTNSEIEDQINSLKVKNKRKITIMKNIHNAVYWGEKNPISFTGDNMQSLKKNHSISVYDIGSLVFPFDQYNRSSDIINDARLESIYNEPSVDMSIYIQSTTDTSSNNTDNFVVLKQSYNAWKAGNSFIESAIIVNDFSIEQFKNSSTDSDFNFLVLNSGSSIPNIYISIQTAYIESLASNIRNSLNIMIYVWLGIFGFLVLIGLSLFRPVVRKITREKIRTLIIFSLAPKDVVVKLSTKKIKMVSLDTGSERENLFDSNTDGDNNDLLDAEDNNCNNSKKETKRNTGSENLTISVQQSDRRPLIDSTGLLSSTTTLNSSINEGIVNNVNNNSNNNNNSEECSVSNRKPTLSNRGYKNKRHQYNIDSISEVDDENNEAPQIKYQDKREKEEEKKIQSLINNKKYGWDGTSKRNLNKKSLKSVLNRLHLSYAIGIFILFGIISMGLWVSYSVVYDNSQSGNTLGKSAIRSLQSRIINHYVSELFDTDNPDIESSQSMIDTIDQFQINHQSVPYFDEVRPLMEGSLSNGDVRGCWMLSVDQCLTPAQQPYYNDVSLGLDRVVDLYTKKVLKIIYTKENERSKKSDEYQWLQTVSPIIMTFGLDTATFTYFLYYLSAQEWSTMVLTSILAVSCVLLIIIYLILFRPFLKFLRVQHIHTLALLRLAPEDIRYMEISDKIIDED</sequence>
<dbReference type="RefSeq" id="XP_643003.1">
    <property type="nucleotide sequence ID" value="XM_637911.1"/>
</dbReference>